<keyword evidence="2" id="KW-1185">Reference proteome</keyword>
<dbReference type="Proteomes" id="UP000275267">
    <property type="component" value="Unassembled WGS sequence"/>
</dbReference>
<sequence>MVLDEVLRLNTPLTALHRRREISGGHGAGAAAAVRPPRQGRAGARYGRVQAGEVFGGGVQGVQGRAGVLPVWLGAGPRTCVAQNLALLEAKMGLAP</sequence>
<evidence type="ECO:0000313" key="2">
    <source>
        <dbReference type="Proteomes" id="UP000275267"/>
    </source>
</evidence>
<organism evidence="1 2">
    <name type="scientific">Panicum miliaceum</name>
    <name type="common">Proso millet</name>
    <name type="synonym">Broomcorn millet</name>
    <dbReference type="NCBI Taxonomy" id="4540"/>
    <lineage>
        <taxon>Eukaryota</taxon>
        <taxon>Viridiplantae</taxon>
        <taxon>Streptophyta</taxon>
        <taxon>Embryophyta</taxon>
        <taxon>Tracheophyta</taxon>
        <taxon>Spermatophyta</taxon>
        <taxon>Magnoliopsida</taxon>
        <taxon>Liliopsida</taxon>
        <taxon>Poales</taxon>
        <taxon>Poaceae</taxon>
        <taxon>PACMAD clade</taxon>
        <taxon>Panicoideae</taxon>
        <taxon>Panicodae</taxon>
        <taxon>Paniceae</taxon>
        <taxon>Panicinae</taxon>
        <taxon>Panicum</taxon>
        <taxon>Panicum sect. Panicum</taxon>
    </lineage>
</organism>
<protein>
    <submittedName>
        <fullName evidence="1">Cytochrome P450 CYPIV</fullName>
    </submittedName>
</protein>
<accession>A0A3L6P958</accession>
<dbReference type="EMBL" id="PQIB02001100">
    <property type="protein sequence ID" value="RLM42311.1"/>
    <property type="molecule type" value="Genomic_DNA"/>
</dbReference>
<proteinExistence type="predicted"/>
<gene>
    <name evidence="1" type="ORF">C2845_PMPSC056058</name>
</gene>
<dbReference type="AlphaFoldDB" id="A0A3L6P958"/>
<comment type="caution">
    <text evidence="1">The sequence shown here is derived from an EMBL/GenBank/DDBJ whole genome shotgun (WGS) entry which is preliminary data.</text>
</comment>
<name>A0A3L6P958_PANMI</name>
<evidence type="ECO:0000313" key="1">
    <source>
        <dbReference type="EMBL" id="RLM42311.1"/>
    </source>
</evidence>
<reference evidence="2" key="1">
    <citation type="journal article" date="2019" name="Nat. Commun.">
        <title>The genome of broomcorn millet.</title>
        <authorList>
            <person name="Zou C."/>
            <person name="Miki D."/>
            <person name="Li D."/>
            <person name="Tang Q."/>
            <person name="Xiao L."/>
            <person name="Rajput S."/>
            <person name="Deng P."/>
            <person name="Jia W."/>
            <person name="Huang R."/>
            <person name="Zhang M."/>
            <person name="Sun Y."/>
            <person name="Hu J."/>
            <person name="Fu X."/>
            <person name="Schnable P.S."/>
            <person name="Li F."/>
            <person name="Zhang H."/>
            <person name="Feng B."/>
            <person name="Zhu X."/>
            <person name="Liu R."/>
            <person name="Schnable J.C."/>
            <person name="Zhu J.-K."/>
            <person name="Zhang H."/>
        </authorList>
    </citation>
    <scope>NUCLEOTIDE SEQUENCE [LARGE SCALE GENOMIC DNA]</scope>
</reference>